<dbReference type="InterPro" id="IPR011837">
    <property type="entry name" value="Glycogen_debranch_GlgX"/>
</dbReference>
<keyword evidence="3" id="KW-0809">Transit peptide</keyword>
<dbReference type="InterPro" id="IPR006047">
    <property type="entry name" value="GH13_cat_dom"/>
</dbReference>
<dbReference type="Proteomes" id="UP001144372">
    <property type="component" value="Unassembled WGS sequence"/>
</dbReference>
<dbReference type="FunFam" id="3.20.20.80:FF:000054">
    <property type="entry name" value="Glycogen debranching enzyme"/>
    <property type="match status" value="1"/>
</dbReference>
<proteinExistence type="inferred from homology"/>
<comment type="similarity">
    <text evidence="1">Belongs to the glycosyl hydrolase 13 family.</text>
</comment>
<evidence type="ECO:0000256" key="3">
    <source>
        <dbReference type="ARBA" id="ARBA00022946"/>
    </source>
</evidence>
<dbReference type="Gene3D" id="2.60.40.10">
    <property type="entry name" value="Immunoglobulins"/>
    <property type="match status" value="1"/>
</dbReference>
<dbReference type="SUPFAM" id="SSF81296">
    <property type="entry name" value="E set domains"/>
    <property type="match status" value="1"/>
</dbReference>
<dbReference type="AlphaFoldDB" id="A0A9W6FSY4"/>
<dbReference type="SUPFAM" id="SSF51445">
    <property type="entry name" value="(Trans)glycosidases"/>
    <property type="match status" value="1"/>
</dbReference>
<dbReference type="GO" id="GO:0005980">
    <property type="term" value="P:glycogen catabolic process"/>
    <property type="evidence" value="ECO:0007669"/>
    <property type="project" value="InterPro"/>
</dbReference>
<dbReference type="Pfam" id="PF21156">
    <property type="entry name" value="ISOA1-3_C"/>
    <property type="match status" value="1"/>
</dbReference>
<dbReference type="InterPro" id="IPR017853">
    <property type="entry name" value="GH"/>
</dbReference>
<dbReference type="EMBL" id="BSDR01000001">
    <property type="protein sequence ID" value="GLI34593.1"/>
    <property type="molecule type" value="Genomic_DNA"/>
</dbReference>
<dbReference type="InterPro" id="IPR014756">
    <property type="entry name" value="Ig_E-set"/>
</dbReference>
<dbReference type="GO" id="GO:0004135">
    <property type="term" value="F:amylo-alpha-1,6-glucosidase activity"/>
    <property type="evidence" value="ECO:0007669"/>
    <property type="project" value="InterPro"/>
</dbReference>
<evidence type="ECO:0000256" key="1">
    <source>
        <dbReference type="ARBA" id="ARBA00008061"/>
    </source>
</evidence>
<organism evidence="6 7">
    <name type="scientific">Desulforhabdus amnigena</name>
    <dbReference type="NCBI Taxonomy" id="40218"/>
    <lineage>
        <taxon>Bacteria</taxon>
        <taxon>Pseudomonadati</taxon>
        <taxon>Thermodesulfobacteriota</taxon>
        <taxon>Syntrophobacteria</taxon>
        <taxon>Syntrophobacterales</taxon>
        <taxon>Syntrophobacteraceae</taxon>
        <taxon>Desulforhabdus</taxon>
    </lineage>
</organism>
<evidence type="ECO:0000313" key="7">
    <source>
        <dbReference type="Proteomes" id="UP001144372"/>
    </source>
</evidence>
<dbReference type="CDD" id="cd02856">
    <property type="entry name" value="E_set_GDE_Isoamylase_N"/>
    <property type="match status" value="1"/>
</dbReference>
<dbReference type="SUPFAM" id="SSF51011">
    <property type="entry name" value="Glycosyl hydrolase domain"/>
    <property type="match status" value="1"/>
</dbReference>
<dbReference type="GO" id="GO:0019156">
    <property type="term" value="F:isoamylase activity"/>
    <property type="evidence" value="ECO:0007669"/>
    <property type="project" value="UniProtKB-ARBA"/>
</dbReference>
<protein>
    <submittedName>
        <fullName evidence="6">Glycogen operon protein GlgX homolog</fullName>
    </submittedName>
</protein>
<evidence type="ECO:0000256" key="2">
    <source>
        <dbReference type="ARBA" id="ARBA00022801"/>
    </source>
</evidence>
<dbReference type="InterPro" id="IPR013780">
    <property type="entry name" value="Glyco_hydro_b"/>
</dbReference>
<reference evidence="6" key="1">
    <citation type="submission" date="2022-12" db="EMBL/GenBank/DDBJ databases">
        <title>Reference genome sequencing for broad-spectrum identification of bacterial and archaeal isolates by mass spectrometry.</title>
        <authorList>
            <person name="Sekiguchi Y."/>
            <person name="Tourlousse D.M."/>
        </authorList>
    </citation>
    <scope>NUCLEOTIDE SEQUENCE</scope>
    <source>
        <strain evidence="6">ASRB1</strain>
    </source>
</reference>
<gene>
    <name evidence="6" type="primary">glgX</name>
    <name evidence="6" type="ORF">DAMNIGENAA_20260</name>
</gene>
<evidence type="ECO:0000256" key="4">
    <source>
        <dbReference type="ARBA" id="ARBA00023295"/>
    </source>
</evidence>
<evidence type="ECO:0000313" key="6">
    <source>
        <dbReference type="EMBL" id="GLI34593.1"/>
    </source>
</evidence>
<keyword evidence="4" id="KW-0326">Glycosidase</keyword>
<dbReference type="PANTHER" id="PTHR43002">
    <property type="entry name" value="GLYCOGEN DEBRANCHING ENZYME"/>
    <property type="match status" value="1"/>
</dbReference>
<comment type="caution">
    <text evidence="6">The sequence shown here is derived from an EMBL/GenBank/DDBJ whole genome shotgun (WGS) entry which is preliminary data.</text>
</comment>
<evidence type="ECO:0000259" key="5">
    <source>
        <dbReference type="SMART" id="SM00642"/>
    </source>
</evidence>
<dbReference type="Pfam" id="PF00128">
    <property type="entry name" value="Alpha-amylase"/>
    <property type="match status" value="1"/>
</dbReference>
<dbReference type="InterPro" id="IPR048650">
    <property type="entry name" value="ISOA1-3-like_C"/>
</dbReference>
<dbReference type="CDD" id="cd11326">
    <property type="entry name" value="AmyAc_Glg_debranch"/>
    <property type="match status" value="1"/>
</dbReference>
<dbReference type="InterPro" id="IPR044505">
    <property type="entry name" value="GlgX_Isoamylase_N_E_set"/>
</dbReference>
<sequence>MEVCFKEYGGAMGPGKFSNAKKVSKGKKEDGGPRGFSHACHEYHKLTGAGKELPADFAVGIGKPLPFGASEVEGGINFAVFSRHAQKVWLELFDAPEDEKAFASIELDPKGHRTGDIWHVWIRGIGNGQIYAFRVDGPYQPEEGHRFNRHKLLLDPYAHALVGTRNWDFKLAIGAQLYAAELDIFCSTENNARHMAKCLLADTRFDWQGDRPLKHSWSDTILYETHVRGLTIHPSSAAKNPGTFLGIVEKIPYFKKLGITAIELMPVQEFNENELDRLNPITGERLRNFWGYNTVSFFAPKESYSSGRELGCQVTEFKTMVRELHRAGIEVILDIVLNHTAEGDERGPTLNFRGMENSIYYMLRSNRRLYRNYSGCGNSLNCNHPVVRGYILDCLRHWVIEMHVDGFRFDLATVLGRDLNGDILPNPPILERIAEDPLLRDVKLIAEAWDAGGAYQVGSFPGQRWSEWNGHYRDDVRRFWRGDPGMIGALASRICGSADLYQRTGKHPLNSINFITCHDGFTLNDLVSYKLKHNEANGEENLDGEDENFSDNYGVEGETTDPAIESLRIRQIKNMLATLFISRGVPMILGGDEFRRTQKGNNNAYCQDNEVSWFDWTLLSRNRQIFRFTREMIHFRKRHKVLAAEKFYTADDIVWFGPDGKVPEWEGDGRTLGCMVNPMKGEADESKQALCILFNAEETAKVFTLPSPPPGRFWHRFVDTSKSYPHDIRTVGKEKIMKEQGIYPLQARSMVILIAE</sequence>
<keyword evidence="2" id="KW-0378">Hydrolase</keyword>
<dbReference type="NCBIfam" id="TIGR02100">
    <property type="entry name" value="glgX_debranch"/>
    <property type="match status" value="1"/>
</dbReference>
<name>A0A9W6FSY4_9BACT</name>
<dbReference type="Gene3D" id="2.60.40.1180">
    <property type="entry name" value="Golgi alpha-mannosidase II"/>
    <property type="match status" value="1"/>
</dbReference>
<keyword evidence="7" id="KW-1185">Reference proteome</keyword>
<dbReference type="InterPro" id="IPR004193">
    <property type="entry name" value="Glyco_hydro_13_N"/>
</dbReference>
<dbReference type="Pfam" id="PF02922">
    <property type="entry name" value="CBM_48"/>
    <property type="match status" value="1"/>
</dbReference>
<dbReference type="InterPro" id="IPR013783">
    <property type="entry name" value="Ig-like_fold"/>
</dbReference>
<feature type="domain" description="Glycosyl hydrolase family 13 catalytic" evidence="5">
    <location>
        <begin position="231"/>
        <end position="636"/>
    </location>
</feature>
<dbReference type="Gene3D" id="3.20.20.80">
    <property type="entry name" value="Glycosidases"/>
    <property type="match status" value="1"/>
</dbReference>
<dbReference type="SMART" id="SM00642">
    <property type="entry name" value="Aamy"/>
    <property type="match status" value="1"/>
</dbReference>
<accession>A0A9W6FSY4</accession>